<evidence type="ECO:0000313" key="2">
    <source>
        <dbReference type="Proteomes" id="UP000005819"/>
    </source>
</evidence>
<dbReference type="HOGENOM" id="CLU_110122_0_0_10"/>
<dbReference type="Proteomes" id="UP000005819">
    <property type="component" value="Unassembled WGS sequence"/>
</dbReference>
<organism evidence="1 2">
    <name type="scientific">Alistipes putredinis DSM 17216</name>
    <dbReference type="NCBI Taxonomy" id="445970"/>
    <lineage>
        <taxon>Bacteria</taxon>
        <taxon>Pseudomonadati</taxon>
        <taxon>Bacteroidota</taxon>
        <taxon>Bacteroidia</taxon>
        <taxon>Bacteroidales</taxon>
        <taxon>Rikenellaceae</taxon>
        <taxon>Alistipes</taxon>
    </lineage>
</organism>
<keyword evidence="2" id="KW-1185">Reference proteome</keyword>
<dbReference type="OrthoDB" id="1131401at2"/>
<comment type="caution">
    <text evidence="1">The sequence shown here is derived from an EMBL/GenBank/DDBJ whole genome shotgun (WGS) entry which is preliminary data.</text>
</comment>
<reference evidence="1" key="2">
    <citation type="submission" date="2013-09" db="EMBL/GenBank/DDBJ databases">
        <title>Draft genome sequence of Alistipes putredinis (DSM 17216).</title>
        <authorList>
            <person name="Sudarsanam P."/>
            <person name="Ley R."/>
            <person name="Guruge J."/>
            <person name="Turnbaugh P.J."/>
            <person name="Mahowald M."/>
            <person name="Liep D."/>
            <person name="Gordon J."/>
        </authorList>
    </citation>
    <scope>NUCLEOTIDE SEQUENCE</scope>
    <source>
        <strain evidence="1">DSM 17216</strain>
    </source>
</reference>
<dbReference type="RefSeq" id="WP_004329885.1">
    <property type="nucleotide sequence ID" value="NZ_DS499580.1"/>
</dbReference>
<sequence length="212" mass="24915">MKMKQSGKITIILVLTILLVGFIVFKCYLTCKYDKLMSRIISDNQLTATYQQLPMVYYDTVGYFPESMDDAVAFVQKTYWPDMKEEDLRAQQLLTDPLAKNKEELQYFPLYDYRTKRPVSFLFLSAGIDGKIDNKLSHNDTLYVHNWWADLNVYNYEEAILLENWNKNARECWALSNTPKDVQLPPQPRVHGIRFIDYFCGNKDWIVQLGPI</sequence>
<protein>
    <submittedName>
        <fullName evidence="1">Uncharacterized protein</fullName>
    </submittedName>
</protein>
<dbReference type="EMBL" id="ABFK02000017">
    <property type="protein sequence ID" value="EDS04011.1"/>
    <property type="molecule type" value="Genomic_DNA"/>
</dbReference>
<name>B0MVC6_9BACT</name>
<gene>
    <name evidence="1" type="ORF">ALIPUT_01073</name>
</gene>
<dbReference type="GeneID" id="73803995"/>
<accession>B0MVC6</accession>
<evidence type="ECO:0000313" key="1">
    <source>
        <dbReference type="EMBL" id="EDS04011.1"/>
    </source>
</evidence>
<dbReference type="AlphaFoldDB" id="B0MVC6"/>
<reference evidence="1" key="1">
    <citation type="submission" date="2007-10" db="EMBL/GenBank/DDBJ databases">
        <authorList>
            <person name="Fulton L."/>
            <person name="Clifton S."/>
            <person name="Fulton B."/>
            <person name="Xu J."/>
            <person name="Minx P."/>
            <person name="Pepin K.H."/>
            <person name="Johnson M."/>
            <person name="Thiruvilangam P."/>
            <person name="Bhonagiri V."/>
            <person name="Nash W.E."/>
            <person name="Mardis E.R."/>
            <person name="Wilson R.K."/>
        </authorList>
    </citation>
    <scope>NUCLEOTIDE SEQUENCE [LARGE SCALE GENOMIC DNA]</scope>
    <source>
        <strain evidence="1">DSM 17216</strain>
    </source>
</reference>
<proteinExistence type="predicted"/>